<feature type="compositionally biased region" description="Polar residues" evidence="1">
    <location>
        <begin position="74"/>
        <end position="88"/>
    </location>
</feature>
<evidence type="ECO:0000313" key="3">
    <source>
        <dbReference type="Proteomes" id="UP000272942"/>
    </source>
</evidence>
<accession>A0A183BC93</accession>
<reference evidence="4" key="1">
    <citation type="submission" date="2016-06" db="UniProtKB">
        <authorList>
            <consortium name="WormBaseParasite"/>
        </authorList>
    </citation>
    <scope>IDENTIFICATION</scope>
</reference>
<feature type="compositionally biased region" description="Gly residues" evidence="1">
    <location>
        <begin position="185"/>
        <end position="196"/>
    </location>
</feature>
<keyword evidence="3" id="KW-1185">Reference proteome</keyword>
<dbReference type="AlphaFoldDB" id="A0A183BC93"/>
<proteinExistence type="predicted"/>
<feature type="compositionally biased region" description="Polar residues" evidence="1">
    <location>
        <begin position="209"/>
        <end position="225"/>
    </location>
</feature>
<reference evidence="2 3" key="2">
    <citation type="submission" date="2018-11" db="EMBL/GenBank/DDBJ databases">
        <authorList>
            <consortium name="Pathogen Informatics"/>
        </authorList>
    </citation>
    <scope>NUCLEOTIDE SEQUENCE [LARGE SCALE GENOMIC DNA]</scope>
    <source>
        <strain evidence="2 3">Egypt</strain>
    </source>
</reference>
<dbReference type="WBParaSite" id="ECPE_0001687101-mRNA-1">
    <property type="protein sequence ID" value="ECPE_0001687101-mRNA-1"/>
    <property type="gene ID" value="ECPE_0001687101"/>
</dbReference>
<feature type="compositionally biased region" description="Low complexity" evidence="1">
    <location>
        <begin position="226"/>
        <end position="251"/>
    </location>
</feature>
<name>A0A183BC93_9TREM</name>
<dbReference type="Proteomes" id="UP000272942">
    <property type="component" value="Unassembled WGS sequence"/>
</dbReference>
<evidence type="ECO:0000313" key="4">
    <source>
        <dbReference type="WBParaSite" id="ECPE_0001687101-mRNA-1"/>
    </source>
</evidence>
<gene>
    <name evidence="2" type="ORF">ECPE_LOCUS16828</name>
</gene>
<feature type="region of interest" description="Disordered" evidence="1">
    <location>
        <begin position="1"/>
        <end position="89"/>
    </location>
</feature>
<organism evidence="4">
    <name type="scientific">Echinostoma caproni</name>
    <dbReference type="NCBI Taxonomy" id="27848"/>
    <lineage>
        <taxon>Eukaryota</taxon>
        <taxon>Metazoa</taxon>
        <taxon>Spiralia</taxon>
        <taxon>Lophotrochozoa</taxon>
        <taxon>Platyhelminthes</taxon>
        <taxon>Trematoda</taxon>
        <taxon>Digenea</taxon>
        <taxon>Plagiorchiida</taxon>
        <taxon>Echinostomata</taxon>
        <taxon>Echinostomatoidea</taxon>
        <taxon>Echinostomatidae</taxon>
        <taxon>Echinostoma</taxon>
    </lineage>
</organism>
<evidence type="ECO:0000313" key="2">
    <source>
        <dbReference type="EMBL" id="VDP94101.1"/>
    </source>
</evidence>
<feature type="compositionally biased region" description="Polar residues" evidence="1">
    <location>
        <begin position="41"/>
        <end position="67"/>
    </location>
</feature>
<sequence length="295" mass="30831">MHSSSTLDFSGSDLDLPPLPNRLSLTRCDDDPDEDDHLKQLTLQVPGHNNSCRTSPIQSSMDRNSPSFFLPPKHQQQQQSMSHANTPPASLLGAPTGDVRCRSAQGLVHVSPPVRDVKSINSLAYCSPEPNPAMCNPITMSQPSFASTASTGSMGMPVNGDRIFGTQNLKREFGGPPGPVTTTATGGGGSLGGSGHGPPNVSEFLALSGVNSSNPGQSTIPAQSLQPQAPSLTQHQQQQSSSHSLGLTSSAYNNSNNNANCTTSTVTMATNNNALFDSVNSLLLNDPSQSTLPTI</sequence>
<feature type="region of interest" description="Disordered" evidence="1">
    <location>
        <begin position="167"/>
        <end position="251"/>
    </location>
</feature>
<evidence type="ECO:0000256" key="1">
    <source>
        <dbReference type="SAM" id="MobiDB-lite"/>
    </source>
</evidence>
<dbReference type="EMBL" id="UZAN01066102">
    <property type="protein sequence ID" value="VDP94101.1"/>
    <property type="molecule type" value="Genomic_DNA"/>
</dbReference>
<protein>
    <submittedName>
        <fullName evidence="4">TORC_M domain-containing protein</fullName>
    </submittedName>
</protein>